<dbReference type="EMBL" id="UINC01215939">
    <property type="protein sequence ID" value="SVE41869.1"/>
    <property type="molecule type" value="Genomic_DNA"/>
</dbReference>
<evidence type="ECO:0000256" key="1">
    <source>
        <dbReference type="SAM" id="MobiDB-lite"/>
    </source>
</evidence>
<name>A0A383DC57_9ZZZZ</name>
<gene>
    <name evidence="2" type="ORF">METZ01_LOCUS494723</name>
</gene>
<proteinExistence type="predicted"/>
<feature type="non-terminal residue" evidence="2">
    <location>
        <position position="1"/>
    </location>
</feature>
<evidence type="ECO:0000313" key="2">
    <source>
        <dbReference type="EMBL" id="SVE41869.1"/>
    </source>
</evidence>
<accession>A0A383DC57</accession>
<protein>
    <submittedName>
        <fullName evidence="2">Uncharacterized protein</fullName>
    </submittedName>
</protein>
<organism evidence="2">
    <name type="scientific">marine metagenome</name>
    <dbReference type="NCBI Taxonomy" id="408172"/>
    <lineage>
        <taxon>unclassified sequences</taxon>
        <taxon>metagenomes</taxon>
        <taxon>ecological metagenomes</taxon>
    </lineage>
</organism>
<feature type="region of interest" description="Disordered" evidence="1">
    <location>
        <begin position="1"/>
        <end position="22"/>
    </location>
</feature>
<sequence>PKRNLTVELSAHEEDPMATPQQPLDNFIDAILGRAQPLST</sequence>
<dbReference type="AlphaFoldDB" id="A0A383DC57"/>
<reference evidence="2" key="1">
    <citation type="submission" date="2018-05" db="EMBL/GenBank/DDBJ databases">
        <authorList>
            <person name="Lanie J.A."/>
            <person name="Ng W.-L."/>
            <person name="Kazmierczak K.M."/>
            <person name="Andrzejewski T.M."/>
            <person name="Davidsen T.M."/>
            <person name="Wayne K.J."/>
            <person name="Tettelin H."/>
            <person name="Glass J.I."/>
            <person name="Rusch D."/>
            <person name="Podicherti R."/>
            <person name="Tsui H.-C.T."/>
            <person name="Winkler M.E."/>
        </authorList>
    </citation>
    <scope>NUCLEOTIDE SEQUENCE</scope>
</reference>